<organism evidence="10 12">
    <name type="scientific">Blastocystis sp. subtype 1 (strain ATCC 50177 / NandII)</name>
    <dbReference type="NCBI Taxonomy" id="478820"/>
    <lineage>
        <taxon>Eukaryota</taxon>
        <taxon>Sar</taxon>
        <taxon>Stramenopiles</taxon>
        <taxon>Bigyra</taxon>
        <taxon>Opalozoa</taxon>
        <taxon>Opalinata</taxon>
        <taxon>Blastocystidae</taxon>
        <taxon>Blastocystis</taxon>
    </lineage>
</organism>
<dbReference type="AlphaFoldDB" id="A0A196SC52"/>
<feature type="active site" description="Proton donor" evidence="7">
    <location>
        <position position="131"/>
    </location>
</feature>
<dbReference type="InterPro" id="IPR011013">
    <property type="entry name" value="Gal_mutarotase_sf_dom"/>
</dbReference>
<evidence type="ECO:0000256" key="5">
    <source>
        <dbReference type="ARBA" id="ARBA00023235"/>
    </source>
</evidence>
<name>A0A196SC52_BLAHN</name>
<dbReference type="EMBL" id="LXWW01000363">
    <property type="protein sequence ID" value="OAO13589.1"/>
    <property type="molecule type" value="Genomic_DNA"/>
</dbReference>
<feature type="binding site" evidence="9">
    <location>
        <begin position="131"/>
        <end position="133"/>
    </location>
    <ligand>
        <name>beta-D-galactose</name>
        <dbReference type="ChEBI" id="CHEBI:27667"/>
    </ligand>
</feature>
<comment type="catalytic activity">
    <reaction evidence="1">
        <text>alpha-D-glucose = beta-D-glucose</text>
        <dbReference type="Rhea" id="RHEA:10264"/>
        <dbReference type="ChEBI" id="CHEBI:15903"/>
        <dbReference type="ChEBI" id="CHEBI:17925"/>
        <dbReference type="EC" id="5.1.3.3"/>
    </reaction>
</comment>
<dbReference type="SUPFAM" id="SSF74650">
    <property type="entry name" value="Galactose mutarotase-like"/>
    <property type="match status" value="1"/>
</dbReference>
<gene>
    <name evidence="11" type="ORF">AV274_3230</name>
    <name evidence="10" type="ORF">AV274_4696</name>
</gene>
<dbReference type="InterPro" id="IPR018052">
    <property type="entry name" value="Ald1_epimerase_CS"/>
</dbReference>
<proteinExistence type="inferred from homology"/>
<sequence>MQEITMNRTSLDDIIHKSDYFGATIGRNAFRIKHGEFSLGSDHYTLATNSGNNHNHGGVKGFDKCLWEGNVEEQSDRISVVFSRESPDMEEGYPGRLHVKATYSLTAANDLDMLFEASGNEKPTIVNMTNHAYWNLSGNCKRKVDNHQLQVDADFFLNGEDMIPDETPYPVNHTLMDFTTLRTLTPAINEVDGGGRPGIDHAFCLRDYAKEGDAKRLRRVAVLEEEESGRRVEVGTTECALIVYTSNWVSEQPPFAPHYAICLEPGFYPDTPNHPSFPSSTLLPHHTYTHHTVFSFSL</sequence>
<evidence type="ECO:0000256" key="9">
    <source>
        <dbReference type="PIRSR" id="PIRSR005096-3"/>
    </source>
</evidence>
<evidence type="ECO:0000256" key="1">
    <source>
        <dbReference type="ARBA" id="ARBA00001614"/>
    </source>
</evidence>
<dbReference type="GO" id="GO:0033499">
    <property type="term" value="P:galactose catabolic process via UDP-galactose, Leloir pathway"/>
    <property type="evidence" value="ECO:0007669"/>
    <property type="project" value="TreeGrafter"/>
</dbReference>
<dbReference type="Proteomes" id="UP000078348">
    <property type="component" value="Unassembled WGS sequence"/>
</dbReference>
<evidence type="ECO:0000313" key="10">
    <source>
        <dbReference type="EMBL" id="OAO13589.1"/>
    </source>
</evidence>
<dbReference type="InterPro" id="IPR008183">
    <property type="entry name" value="Aldose_1/G6P_1-epimerase"/>
</dbReference>
<evidence type="ECO:0000256" key="3">
    <source>
        <dbReference type="ARBA" id="ARBA00006206"/>
    </source>
</evidence>
<dbReference type="GO" id="GO:0030246">
    <property type="term" value="F:carbohydrate binding"/>
    <property type="evidence" value="ECO:0007669"/>
    <property type="project" value="InterPro"/>
</dbReference>
<dbReference type="PANTHER" id="PTHR10091">
    <property type="entry name" value="ALDOSE-1-EPIMERASE"/>
    <property type="match status" value="1"/>
</dbReference>
<accession>A0A196SC52</accession>
<reference evidence="10 12" key="1">
    <citation type="submission" date="2016-05" db="EMBL/GenBank/DDBJ databases">
        <title>Nuclear genome of Blastocystis sp. subtype 1 NandII.</title>
        <authorList>
            <person name="Gentekaki E."/>
            <person name="Curtis B."/>
            <person name="Stairs C."/>
            <person name="Eme L."/>
            <person name="Herman E."/>
            <person name="Klimes V."/>
            <person name="Arias M.C."/>
            <person name="Elias M."/>
            <person name="Hilliou F."/>
            <person name="Klute M."/>
            <person name="Malik S.-B."/>
            <person name="Pightling A."/>
            <person name="Rachubinski R."/>
            <person name="Salas D."/>
            <person name="Schlacht A."/>
            <person name="Suga H."/>
            <person name="Archibald J."/>
            <person name="Ball S.G."/>
            <person name="Clark G."/>
            <person name="Dacks J."/>
            <person name="Van Der Giezen M."/>
            <person name="Tsaousis A."/>
            <person name="Roger A."/>
        </authorList>
    </citation>
    <scope>NUCLEOTIDE SEQUENCE [LARGE SCALE GENOMIC DNA]</scope>
    <source>
        <strain evidence="12">ATCC 50177 / NandII</strain>
        <strain evidence="10">NandII</strain>
    </source>
</reference>
<dbReference type="STRING" id="478820.A0A196SC52"/>
<dbReference type="PROSITE" id="PS00545">
    <property type="entry name" value="ALDOSE_1_EPIMERASE"/>
    <property type="match status" value="1"/>
</dbReference>
<evidence type="ECO:0000256" key="8">
    <source>
        <dbReference type="PIRSR" id="PIRSR005096-2"/>
    </source>
</evidence>
<dbReference type="PANTHER" id="PTHR10091:SF0">
    <property type="entry name" value="GALACTOSE MUTAROTASE"/>
    <property type="match status" value="1"/>
</dbReference>
<feature type="active site" description="Proton acceptor" evidence="7">
    <location>
        <position position="264"/>
    </location>
</feature>
<evidence type="ECO:0000256" key="4">
    <source>
        <dbReference type="ARBA" id="ARBA00013185"/>
    </source>
</evidence>
<evidence type="ECO:0000256" key="7">
    <source>
        <dbReference type="PIRSR" id="PIRSR005096-1"/>
    </source>
</evidence>
<dbReference type="InterPro" id="IPR015443">
    <property type="entry name" value="Aldose_1-epimerase"/>
</dbReference>
<evidence type="ECO:0000313" key="12">
    <source>
        <dbReference type="Proteomes" id="UP000078348"/>
    </source>
</evidence>
<keyword evidence="12" id="KW-1185">Reference proteome</keyword>
<dbReference type="GO" id="GO:0006006">
    <property type="term" value="P:glucose metabolic process"/>
    <property type="evidence" value="ECO:0007669"/>
    <property type="project" value="TreeGrafter"/>
</dbReference>
<evidence type="ECO:0000313" key="11">
    <source>
        <dbReference type="EMBL" id="OAO15062.1"/>
    </source>
</evidence>
<evidence type="ECO:0000256" key="6">
    <source>
        <dbReference type="ARBA" id="ARBA00023277"/>
    </source>
</evidence>
<dbReference type="GO" id="GO:0004034">
    <property type="term" value="F:aldose 1-epimerase activity"/>
    <property type="evidence" value="ECO:0007669"/>
    <property type="project" value="UniProtKB-EC"/>
</dbReference>
<comment type="caution">
    <text evidence="10">The sequence shown here is derived from an EMBL/GenBank/DDBJ whole genome shotgun (WGS) entry which is preliminary data.</text>
</comment>
<dbReference type="Gene3D" id="2.70.98.10">
    <property type="match status" value="1"/>
</dbReference>
<dbReference type="CDD" id="cd09019">
    <property type="entry name" value="galactose_mutarotase_like"/>
    <property type="match status" value="1"/>
</dbReference>
<dbReference type="EMBL" id="LXWW01000181">
    <property type="protein sequence ID" value="OAO15062.1"/>
    <property type="molecule type" value="Genomic_DNA"/>
</dbReference>
<dbReference type="EC" id="5.1.3.3" evidence="4"/>
<dbReference type="UniPathway" id="UPA00242"/>
<dbReference type="InterPro" id="IPR047215">
    <property type="entry name" value="Galactose_mutarotase-like"/>
</dbReference>
<dbReference type="OrthoDB" id="274691at2759"/>
<dbReference type="PIRSF" id="PIRSF005096">
    <property type="entry name" value="GALM"/>
    <property type="match status" value="1"/>
</dbReference>
<feature type="binding site" evidence="8">
    <location>
        <position position="200"/>
    </location>
    <ligand>
        <name>beta-D-galactose</name>
        <dbReference type="ChEBI" id="CHEBI:27667"/>
    </ligand>
</feature>
<evidence type="ECO:0000256" key="2">
    <source>
        <dbReference type="ARBA" id="ARBA00005028"/>
    </source>
</evidence>
<comment type="pathway">
    <text evidence="2">Carbohydrate metabolism; hexose metabolism.</text>
</comment>
<dbReference type="Pfam" id="PF01263">
    <property type="entry name" value="Aldose_epim"/>
    <property type="match status" value="1"/>
</dbReference>
<comment type="similarity">
    <text evidence="3">Belongs to the aldose epimerase family.</text>
</comment>
<keyword evidence="6" id="KW-0119">Carbohydrate metabolism</keyword>
<keyword evidence="5" id="KW-0413">Isomerase</keyword>
<protein>
    <recommendedName>
        <fullName evidence="4">aldose 1-epimerase</fullName>
        <ecNumber evidence="4">5.1.3.3</ecNumber>
    </recommendedName>
</protein>
<dbReference type="InterPro" id="IPR014718">
    <property type="entry name" value="GH-type_carb-bd"/>
</dbReference>